<dbReference type="InterPro" id="IPR023382">
    <property type="entry name" value="MnmA-like_central_sf"/>
</dbReference>
<evidence type="ECO:0000256" key="11">
    <source>
        <dbReference type="ARBA" id="ARBA00049564"/>
    </source>
</evidence>
<keyword evidence="6" id="KW-0819">tRNA processing</keyword>
<evidence type="ECO:0000259" key="13">
    <source>
        <dbReference type="Pfam" id="PF20259"/>
    </source>
</evidence>
<dbReference type="GO" id="GO:0061708">
    <property type="term" value="F:tRNA-5-taurinomethyluridine 2-sulfurtransferase"/>
    <property type="evidence" value="ECO:0007669"/>
    <property type="project" value="UniProtKB-EC"/>
</dbReference>
<keyword evidence="9" id="KW-0694">RNA-binding</keyword>
<dbReference type="GO" id="GO:0000049">
    <property type="term" value="F:tRNA binding"/>
    <property type="evidence" value="ECO:0007669"/>
    <property type="project" value="UniProtKB-KW"/>
</dbReference>
<dbReference type="InterPro" id="IPR046884">
    <property type="entry name" value="MnmA-like_central"/>
</dbReference>
<evidence type="ECO:0000256" key="7">
    <source>
        <dbReference type="ARBA" id="ARBA00022741"/>
    </source>
</evidence>
<dbReference type="InterPro" id="IPR004506">
    <property type="entry name" value="MnmA-like"/>
</dbReference>
<dbReference type="Gene3D" id="3.40.50.620">
    <property type="entry name" value="HUPs"/>
    <property type="match status" value="1"/>
</dbReference>
<comment type="function">
    <text evidence="1">Catalyzes the 2-thiolation of uridine at the wobble position (U34) of mitochondrial tRNA(Lys), tRNA(Glu) and tRNA(Gln). Required for the formation of 5-taurinomethyl-2-thiouridine (tm5s2U) of mitochondrial tRNA(Lys), tRNA(Glu), and tRNA(Gln) at the wobble position. ATP is required to activate the C2 atom of the wobble base.</text>
</comment>
<evidence type="ECO:0000256" key="5">
    <source>
        <dbReference type="ARBA" id="ARBA00022679"/>
    </source>
</evidence>
<dbReference type="Pfam" id="PF20258">
    <property type="entry name" value="tRNA_Me_trans_C"/>
    <property type="match status" value="1"/>
</dbReference>
<keyword evidence="4" id="KW-0820">tRNA-binding</keyword>
<sequence length="492" mass="55493">MLRVAVRWNLKPMVSLPLTAFTYQQQQFHTLSPRPPCCTFRLFCRPSSSAVAHTSLPLSADLHRYLRCSLPQNSPLRVAVLVSGGVDSSVALRLLHAAGHSCTAFYLKIWFQEDFENFWSECPWEEDLKYAKAVCSQVDVPLEVVHLTDEYWNNVVSYLIEEYSSGRTPNPDVLCNTRIKFGAFLDAIGGMGFDYVASGHYANVIHPCADGMNEPSVLELSQDMVKDQTYFLSHLSQSQLKQLLFPLGCIPKDEVRRLATKFDLPNKDRKDSQGICFLGKIRFSEFVARHIGEREGIILEAETGDFLGKHRGFWFYTIGQRQGLRLPGGPWYVVEKDVKNNVVFVSRNYFSFDKRRRVFRVGSFKWLSEVPPGQTSQLQCKVVRHGPGFYDCSLQMEVEGDGQGHSAVVRISEDDQGLAAGQFAAFYEGRRCLGSGVILEFWDDHSFPVCTKALEIARMEDKSMLGNPVKIKVKPDSPQEVCDSAELASKIS</sequence>
<keyword evidence="8" id="KW-0067">ATP-binding</keyword>
<protein>
    <recommendedName>
        <fullName evidence="3">tRNA-5-taurinomethyluridine 2-sulfurtransferase</fullName>
        <ecNumber evidence="3">2.8.1.14</ecNumber>
    </recommendedName>
</protein>
<gene>
    <name evidence="14" type="ORF">LR48_Vigan238s007600</name>
</gene>
<proteinExistence type="inferred from homology"/>
<evidence type="ECO:0000313" key="14">
    <source>
        <dbReference type="EMBL" id="KOM26243.1"/>
    </source>
</evidence>
<comment type="catalytic activity">
    <reaction evidence="11">
        <text>5-taurinomethyluridine(34) in tRNA + S-sulfanyl-L-cysteinyl-[protein] + AH2 + ATP = 5-taurinomethyl-2-thiouridine(34) in tRNA + L-cysteinyl-[protein] + A + AMP + diphosphate + H(+)</text>
        <dbReference type="Rhea" id="RHEA:47040"/>
        <dbReference type="Rhea" id="RHEA-COMP:10131"/>
        <dbReference type="Rhea" id="RHEA-COMP:11726"/>
        <dbReference type="Rhea" id="RHEA-COMP:11732"/>
        <dbReference type="Rhea" id="RHEA-COMP:11733"/>
        <dbReference type="ChEBI" id="CHEBI:13193"/>
        <dbReference type="ChEBI" id="CHEBI:15378"/>
        <dbReference type="ChEBI" id="CHEBI:17499"/>
        <dbReference type="ChEBI" id="CHEBI:29950"/>
        <dbReference type="ChEBI" id="CHEBI:30616"/>
        <dbReference type="ChEBI" id="CHEBI:33019"/>
        <dbReference type="ChEBI" id="CHEBI:61963"/>
        <dbReference type="ChEBI" id="CHEBI:87171"/>
        <dbReference type="ChEBI" id="CHEBI:87172"/>
        <dbReference type="ChEBI" id="CHEBI:456215"/>
        <dbReference type="EC" id="2.8.1.14"/>
    </reaction>
</comment>
<dbReference type="NCBIfam" id="TIGR00420">
    <property type="entry name" value="trmU"/>
    <property type="match status" value="1"/>
</dbReference>
<evidence type="ECO:0000259" key="12">
    <source>
        <dbReference type="Pfam" id="PF20258"/>
    </source>
</evidence>
<feature type="domain" description="tRNA-specific 2-thiouridylase MnmA-like central" evidence="13">
    <location>
        <begin position="285"/>
        <end position="347"/>
    </location>
</feature>
<dbReference type="PANTHER" id="PTHR43052">
    <property type="match status" value="1"/>
</dbReference>
<dbReference type="EC" id="2.8.1.14" evidence="3"/>
<evidence type="ECO:0000256" key="2">
    <source>
        <dbReference type="ARBA" id="ARBA00006191"/>
    </source>
</evidence>
<dbReference type="GO" id="GO:0005524">
    <property type="term" value="F:ATP binding"/>
    <property type="evidence" value="ECO:0007669"/>
    <property type="project" value="UniProtKB-KW"/>
</dbReference>
<dbReference type="Proteomes" id="UP000053144">
    <property type="component" value="Unassembled WGS sequence"/>
</dbReference>
<dbReference type="STRING" id="3914.A0A0L9T6N2"/>
<dbReference type="InterPro" id="IPR046885">
    <property type="entry name" value="MnmA-like_C"/>
</dbReference>
<evidence type="ECO:0000256" key="1">
    <source>
        <dbReference type="ARBA" id="ARBA00003986"/>
    </source>
</evidence>
<feature type="domain" description="tRNA-specific 2-thiouridylase MnmA-like C-terminal" evidence="12">
    <location>
        <begin position="357"/>
        <end position="438"/>
    </location>
</feature>
<evidence type="ECO:0000256" key="4">
    <source>
        <dbReference type="ARBA" id="ARBA00022555"/>
    </source>
</evidence>
<keyword evidence="7" id="KW-0547">Nucleotide-binding</keyword>
<dbReference type="FunFam" id="2.30.30.280:FF:000001">
    <property type="entry name" value="tRNA-specific 2-thiouridylase MnmA"/>
    <property type="match status" value="1"/>
</dbReference>
<evidence type="ECO:0000256" key="3">
    <source>
        <dbReference type="ARBA" id="ARBA00011953"/>
    </source>
</evidence>
<dbReference type="Gramene" id="KOM26243">
    <property type="protein sequence ID" value="KOM26243"/>
    <property type="gene ID" value="LR48_Vigan238s007600"/>
</dbReference>
<evidence type="ECO:0000256" key="8">
    <source>
        <dbReference type="ARBA" id="ARBA00022840"/>
    </source>
</evidence>
<dbReference type="EMBL" id="KQ258309">
    <property type="protein sequence ID" value="KOM26243.1"/>
    <property type="molecule type" value="Genomic_DNA"/>
</dbReference>
<comment type="similarity">
    <text evidence="2">Belongs to the MnmA/TRMU family.</text>
</comment>
<evidence type="ECO:0000313" key="15">
    <source>
        <dbReference type="Proteomes" id="UP000053144"/>
    </source>
</evidence>
<dbReference type="Gene3D" id="2.40.30.10">
    <property type="entry name" value="Translation factors"/>
    <property type="match status" value="1"/>
</dbReference>
<keyword evidence="10" id="KW-1015">Disulfide bond</keyword>
<dbReference type="Gene3D" id="2.30.30.280">
    <property type="entry name" value="Adenine nucleotide alpha hydrolases-like domains"/>
    <property type="match status" value="1"/>
</dbReference>
<dbReference type="GO" id="GO:0008033">
    <property type="term" value="P:tRNA processing"/>
    <property type="evidence" value="ECO:0007669"/>
    <property type="project" value="UniProtKB-KW"/>
</dbReference>
<dbReference type="CDD" id="cd01998">
    <property type="entry name" value="MnmA_TRMU-like"/>
    <property type="match status" value="1"/>
</dbReference>
<name>A0A0L9T6N2_PHAAN</name>
<dbReference type="HAMAP" id="MF_00144">
    <property type="entry name" value="tRNA_thiouridyl_MnmA"/>
    <property type="match status" value="1"/>
</dbReference>
<dbReference type="InterPro" id="IPR051305">
    <property type="entry name" value="tRNA_2-thiouridylase_MnmA"/>
</dbReference>
<dbReference type="SUPFAM" id="SSF52402">
    <property type="entry name" value="Adenine nucleotide alpha hydrolases-like"/>
    <property type="match status" value="1"/>
</dbReference>
<accession>A0A0L9T6N2</accession>
<dbReference type="InterPro" id="IPR014729">
    <property type="entry name" value="Rossmann-like_a/b/a_fold"/>
</dbReference>
<dbReference type="NCBIfam" id="NF001138">
    <property type="entry name" value="PRK00143.1"/>
    <property type="match status" value="1"/>
</dbReference>
<dbReference type="AlphaFoldDB" id="A0A0L9T6N2"/>
<dbReference type="Pfam" id="PF03054">
    <property type="entry name" value="tRNA_Me_trans"/>
    <property type="match status" value="1"/>
</dbReference>
<dbReference type="OMA" id="PFYVWDL"/>
<evidence type="ECO:0000256" key="6">
    <source>
        <dbReference type="ARBA" id="ARBA00022694"/>
    </source>
</evidence>
<evidence type="ECO:0000256" key="10">
    <source>
        <dbReference type="ARBA" id="ARBA00023157"/>
    </source>
</evidence>
<evidence type="ECO:0000256" key="9">
    <source>
        <dbReference type="ARBA" id="ARBA00022884"/>
    </source>
</evidence>
<organism evidence="14 15">
    <name type="scientific">Phaseolus angularis</name>
    <name type="common">Azuki bean</name>
    <name type="synonym">Vigna angularis</name>
    <dbReference type="NCBI Taxonomy" id="3914"/>
    <lineage>
        <taxon>Eukaryota</taxon>
        <taxon>Viridiplantae</taxon>
        <taxon>Streptophyta</taxon>
        <taxon>Embryophyta</taxon>
        <taxon>Tracheophyta</taxon>
        <taxon>Spermatophyta</taxon>
        <taxon>Magnoliopsida</taxon>
        <taxon>eudicotyledons</taxon>
        <taxon>Gunneridae</taxon>
        <taxon>Pentapetalae</taxon>
        <taxon>rosids</taxon>
        <taxon>fabids</taxon>
        <taxon>Fabales</taxon>
        <taxon>Fabaceae</taxon>
        <taxon>Papilionoideae</taxon>
        <taxon>50 kb inversion clade</taxon>
        <taxon>NPAAA clade</taxon>
        <taxon>indigoferoid/millettioid clade</taxon>
        <taxon>Phaseoleae</taxon>
        <taxon>Vigna</taxon>
    </lineage>
</organism>
<dbReference type="PANTHER" id="PTHR43052:SF1">
    <property type="entry name" value="TRNA-5-TAURINOMETHYLURIDINE 2-SULFURTRANSFERASE"/>
    <property type="match status" value="1"/>
</dbReference>
<reference evidence="15" key="1">
    <citation type="journal article" date="2015" name="Proc. Natl. Acad. Sci. U.S.A.">
        <title>Genome sequencing of adzuki bean (Vigna angularis) provides insight into high starch and low fat accumulation and domestication.</title>
        <authorList>
            <person name="Yang K."/>
            <person name="Tian Z."/>
            <person name="Chen C."/>
            <person name="Luo L."/>
            <person name="Zhao B."/>
            <person name="Wang Z."/>
            <person name="Yu L."/>
            <person name="Li Y."/>
            <person name="Sun Y."/>
            <person name="Li W."/>
            <person name="Chen Y."/>
            <person name="Li Y."/>
            <person name="Zhang Y."/>
            <person name="Ai D."/>
            <person name="Zhao J."/>
            <person name="Shang C."/>
            <person name="Ma Y."/>
            <person name="Wu B."/>
            <person name="Wang M."/>
            <person name="Gao L."/>
            <person name="Sun D."/>
            <person name="Zhang P."/>
            <person name="Guo F."/>
            <person name="Wang W."/>
            <person name="Li Y."/>
            <person name="Wang J."/>
            <person name="Varshney R.K."/>
            <person name="Wang J."/>
            <person name="Ling H.Q."/>
            <person name="Wan P."/>
        </authorList>
    </citation>
    <scope>NUCLEOTIDE SEQUENCE</scope>
    <source>
        <strain evidence="15">cv. Jingnong 6</strain>
    </source>
</reference>
<dbReference type="Pfam" id="PF20259">
    <property type="entry name" value="tRNA_Me_trans_M"/>
    <property type="match status" value="1"/>
</dbReference>
<keyword evidence="5" id="KW-0808">Transferase</keyword>